<feature type="domain" description="MurNAc-LAA" evidence="3">
    <location>
        <begin position="377"/>
        <end position="484"/>
    </location>
</feature>
<dbReference type="SUPFAM" id="SSF55383">
    <property type="entry name" value="Copper amine oxidase, domain N"/>
    <property type="match status" value="1"/>
</dbReference>
<comment type="caution">
    <text evidence="4">The sequence shown here is derived from an EMBL/GenBank/DDBJ whole genome shotgun (WGS) entry which is preliminary data.</text>
</comment>
<dbReference type="Pfam" id="PF01520">
    <property type="entry name" value="Amidase_3"/>
    <property type="match status" value="1"/>
</dbReference>
<dbReference type="EMBL" id="QKRB01000057">
    <property type="protein sequence ID" value="PZD93589.1"/>
    <property type="molecule type" value="Genomic_DNA"/>
</dbReference>
<dbReference type="SUPFAM" id="SSF53187">
    <property type="entry name" value="Zn-dependent exopeptidases"/>
    <property type="match status" value="1"/>
</dbReference>
<evidence type="ECO:0000259" key="3">
    <source>
        <dbReference type="SMART" id="SM00646"/>
    </source>
</evidence>
<dbReference type="Pfam" id="PF07833">
    <property type="entry name" value="Cu_amine_oxidN1"/>
    <property type="match status" value="1"/>
</dbReference>
<dbReference type="InterPro" id="IPR021731">
    <property type="entry name" value="AMIN_dom"/>
</dbReference>
<dbReference type="GO" id="GO:0009253">
    <property type="term" value="P:peptidoglycan catabolic process"/>
    <property type="evidence" value="ECO:0007669"/>
    <property type="project" value="InterPro"/>
</dbReference>
<gene>
    <name evidence="4" type="ORF">DNH61_23515</name>
</gene>
<feature type="chain" id="PRO_5016160119" evidence="2">
    <location>
        <begin position="25"/>
        <end position="490"/>
    </location>
</feature>
<accession>A0A2W1L3X8</accession>
<dbReference type="Pfam" id="PF11741">
    <property type="entry name" value="AMIN"/>
    <property type="match status" value="1"/>
</dbReference>
<dbReference type="Gene3D" id="3.40.630.40">
    <property type="entry name" value="Zn-dependent exopeptidases"/>
    <property type="match status" value="1"/>
</dbReference>
<feature type="signal peptide" evidence="2">
    <location>
        <begin position="1"/>
        <end position="24"/>
    </location>
</feature>
<dbReference type="GO" id="GO:0008745">
    <property type="term" value="F:N-acetylmuramoyl-L-alanine amidase activity"/>
    <property type="evidence" value="ECO:0007669"/>
    <property type="project" value="InterPro"/>
</dbReference>
<evidence type="ECO:0000313" key="5">
    <source>
        <dbReference type="Proteomes" id="UP000249522"/>
    </source>
</evidence>
<dbReference type="Gene3D" id="3.30.457.10">
    <property type="entry name" value="Copper amine oxidase-like, N-terminal domain"/>
    <property type="match status" value="1"/>
</dbReference>
<dbReference type="AlphaFoldDB" id="A0A2W1L3X8"/>
<keyword evidence="5" id="KW-1185">Reference proteome</keyword>
<dbReference type="InterPro" id="IPR050695">
    <property type="entry name" value="N-acetylmuramoyl_amidase_3"/>
</dbReference>
<evidence type="ECO:0000313" key="4">
    <source>
        <dbReference type="EMBL" id="PZD93589.1"/>
    </source>
</evidence>
<dbReference type="PANTHER" id="PTHR30404:SF0">
    <property type="entry name" value="N-ACETYLMURAMOYL-L-ALANINE AMIDASE AMIC"/>
    <property type="match status" value="1"/>
</dbReference>
<dbReference type="CDD" id="cd02696">
    <property type="entry name" value="MurNAc-LAA"/>
    <property type="match status" value="1"/>
</dbReference>
<dbReference type="InterPro" id="IPR012854">
    <property type="entry name" value="Cu_amine_oxidase-like_N"/>
</dbReference>
<dbReference type="RefSeq" id="WP_111149258.1">
    <property type="nucleotide sequence ID" value="NZ_QKRB01000057.1"/>
</dbReference>
<dbReference type="OrthoDB" id="9806267at2"/>
<protein>
    <submittedName>
        <fullName evidence="4">N-acetylmuramoyl-L-alanine amidase</fullName>
    </submittedName>
</protein>
<reference evidence="4 5" key="1">
    <citation type="submission" date="2018-06" db="EMBL/GenBank/DDBJ databases">
        <title>Paenibacillus imtechensis sp. nov.</title>
        <authorList>
            <person name="Pinnaka A.K."/>
            <person name="Singh H."/>
            <person name="Kaur M."/>
        </authorList>
    </citation>
    <scope>NUCLEOTIDE SEQUENCE [LARGE SCALE GENOMIC DNA]</scope>
    <source>
        <strain evidence="4 5">SMB1</strain>
    </source>
</reference>
<keyword evidence="2" id="KW-0732">Signal</keyword>
<dbReference type="GO" id="GO:0030288">
    <property type="term" value="C:outer membrane-bounded periplasmic space"/>
    <property type="evidence" value="ECO:0007669"/>
    <property type="project" value="TreeGrafter"/>
</dbReference>
<sequence>MKKFVTMMLLMSFVCALLPGIGQAATVVPKLFLDGNVIQTDAQPRIVKSSTMVPMRVIAEQLGYSVDWNSKTKEVTIADGNSLIVLTADQDLADVDGTSVKLDAPAFIDKGVTYVPLRFIGQNLGLTVRWDQSTRSVYMITPAMPELPSNGAGVSSPVTQPATQSPAVKASALINSIAYNGTGRITIQYEGELTPKNAFWLDNPDRLVIDIPNAAFSPEYSAALSAASSKSEGKIITETLNLRSIRYSLFSSNPSTVRVVLDMSGKSEYQVTAGEGEYYIDVTLADVPVDAVSPDNPSAVVPVGGASGAGLPTGYKVVIDPGHGGKDPGAISVLGRAEKEYNLAVALKVNALLEKEPMIQPYLTRSTDVFIELEDRAKFANNLKADLFISIHANSYKSTIRGTETYYNRADSKAFADIMHKHLLLGTGLPDRKVRQASFLVIRKTNMPAVLLESGYLSNKEDAAVLFTESVQDRTASRIVAAIKEHLKLK</sequence>
<dbReference type="Gene3D" id="2.60.40.3500">
    <property type="match status" value="1"/>
</dbReference>
<name>A0A2W1L3X8_9BACL</name>
<dbReference type="PANTHER" id="PTHR30404">
    <property type="entry name" value="N-ACETYLMURAMOYL-L-ALANINE AMIDASE"/>
    <property type="match status" value="1"/>
</dbReference>
<dbReference type="Proteomes" id="UP000249522">
    <property type="component" value="Unassembled WGS sequence"/>
</dbReference>
<evidence type="ECO:0000256" key="1">
    <source>
        <dbReference type="ARBA" id="ARBA00022801"/>
    </source>
</evidence>
<dbReference type="InterPro" id="IPR036582">
    <property type="entry name" value="Mao_N_sf"/>
</dbReference>
<organism evidence="4 5">
    <name type="scientific">Paenibacillus sambharensis</name>
    <dbReference type="NCBI Taxonomy" id="1803190"/>
    <lineage>
        <taxon>Bacteria</taxon>
        <taxon>Bacillati</taxon>
        <taxon>Bacillota</taxon>
        <taxon>Bacilli</taxon>
        <taxon>Bacillales</taxon>
        <taxon>Paenibacillaceae</taxon>
        <taxon>Paenibacillus</taxon>
    </lineage>
</organism>
<keyword evidence="1" id="KW-0378">Hydrolase</keyword>
<proteinExistence type="predicted"/>
<evidence type="ECO:0000256" key="2">
    <source>
        <dbReference type="SAM" id="SignalP"/>
    </source>
</evidence>
<dbReference type="SMART" id="SM00646">
    <property type="entry name" value="Ami_3"/>
    <property type="match status" value="1"/>
</dbReference>
<dbReference type="InterPro" id="IPR002508">
    <property type="entry name" value="MurNAc-LAA_cat"/>
</dbReference>